<dbReference type="InterPro" id="IPR022435">
    <property type="entry name" value="Surface-anchored_actinobac"/>
</dbReference>
<keyword evidence="6" id="KW-1185">Reference proteome</keyword>
<feature type="compositionally biased region" description="Pro residues" evidence="1">
    <location>
        <begin position="822"/>
        <end position="864"/>
    </location>
</feature>
<feature type="domain" description="Bacterial Ig-like" evidence="4">
    <location>
        <begin position="238"/>
        <end position="324"/>
    </location>
</feature>
<dbReference type="GO" id="GO:0005975">
    <property type="term" value="P:carbohydrate metabolic process"/>
    <property type="evidence" value="ECO:0007669"/>
    <property type="project" value="UniProtKB-ARBA"/>
</dbReference>
<gene>
    <name evidence="5" type="ORF">Cpa01nite_23130</name>
</gene>
<evidence type="ECO:0000259" key="4">
    <source>
        <dbReference type="Pfam" id="PF16640"/>
    </source>
</evidence>
<accession>A0A919PEY4</accession>
<dbReference type="EMBL" id="BONO01000017">
    <property type="protein sequence ID" value="GIG36932.1"/>
    <property type="molecule type" value="Genomic_DNA"/>
</dbReference>
<dbReference type="RefSeq" id="WP_203668958.1">
    <property type="nucleotide sequence ID" value="NZ_BONO01000017.1"/>
</dbReference>
<comment type="caution">
    <text evidence="5">The sequence shown here is derived from an EMBL/GenBank/DDBJ whole genome shotgun (WGS) entry which is preliminary data.</text>
</comment>
<evidence type="ECO:0000313" key="5">
    <source>
        <dbReference type="EMBL" id="GIG36932.1"/>
    </source>
</evidence>
<proteinExistence type="predicted"/>
<keyword evidence="2" id="KW-1133">Transmembrane helix</keyword>
<keyword evidence="2" id="KW-0812">Transmembrane</keyword>
<dbReference type="Gene3D" id="2.60.40.10">
    <property type="entry name" value="Immunoglobulins"/>
    <property type="match status" value="1"/>
</dbReference>
<name>A0A919PEY4_9CELL</name>
<feature type="chain" id="PRO_5037518589" description="Bacterial Ig-like domain-containing protein" evidence="3">
    <location>
        <begin position="30"/>
        <end position="1028"/>
    </location>
</feature>
<keyword evidence="3" id="KW-0732">Signal</keyword>
<dbReference type="NCBIfam" id="NF038134">
    <property type="entry name" value="choice_anch_M"/>
    <property type="match status" value="1"/>
</dbReference>
<evidence type="ECO:0000256" key="3">
    <source>
        <dbReference type="SAM" id="SignalP"/>
    </source>
</evidence>
<protein>
    <recommendedName>
        <fullName evidence="4">Bacterial Ig-like domain-containing protein</fullName>
    </recommendedName>
</protein>
<evidence type="ECO:0000256" key="2">
    <source>
        <dbReference type="SAM" id="Phobius"/>
    </source>
</evidence>
<keyword evidence="2" id="KW-0472">Membrane</keyword>
<feature type="region of interest" description="Disordered" evidence="1">
    <location>
        <begin position="815"/>
        <end position="887"/>
    </location>
</feature>
<dbReference type="AlphaFoldDB" id="A0A919PEY4"/>
<evidence type="ECO:0000256" key="1">
    <source>
        <dbReference type="SAM" id="MobiDB-lite"/>
    </source>
</evidence>
<dbReference type="NCBIfam" id="TIGR03769">
    <property type="entry name" value="P_ac_wall_RPT"/>
    <property type="match status" value="1"/>
</dbReference>
<dbReference type="Pfam" id="PF16640">
    <property type="entry name" value="Big_3_5"/>
    <property type="match status" value="1"/>
</dbReference>
<sequence length="1028" mass="106638">MRTRTRAGTAALGAVTLLATSLLPLTAFAADGPPPASAEKRVLSKVHTDAVSTFLNGTTFELATKADVPEGNGTRLDPTSVLFHVDDAAQLQVPAGYEFIGPVGSTVWMAPETNPSGGAGYTQLWPGFSTESVPAGALVRDETTFTLTDLEGPGDLELFSGGGLGQPKRLWSSDEGISSFTVGRTHMHANWAFTAAGTYTLHVRAQATTTGGTALSADNAYTFVVGELPAAVATSTTLTAGTATAVPGDTVTLSSTVTPAGATGWVEFLDGTTSLGHAEVVAGAASLDVTTLPLGARSITARFAPALLNDFAGSTSAPTTVTVTEETGGEEFGIAGFRESYAAGDLIHLRPQGVTPGADQHLWWLVRESETDTEYLTGQDVDFVRDATTGIDGAQIALVLRGPVDGKQQIIQQSAWHTLRVTGANVGSGQPITLAGVPASAYAGDPIEVTADHAPLTAGQTYQWVSRSVPYGGRDDWYELWSNNPTGTNPFQIDTGALTYAEIALRIVAEDGTVVGQSPAIRPDITSRELLLSGARSVYRDGETLELASELFPAREDLAYQWGTGSEWDFAPIDGQTRPTLSMPVTTAMDGTTVSLRVLDGTTGFQVAESSVTVRVTDAAAGDQLVLLNALAGHYHQGNTVALRATADPVASDTDTYRWEWKRPDQARWTTVPGATTASHDLTAEQALDGTEVRATLLTAGGDELATSETVTIHVDDHGAAPVQKATVTGLQAAYEAGDQVELTAAVAPSSVLERWEWYLQRPGSDTPALLDDSLTSTLAFEATEELDGAAIFARLTFDDGRAYVESAPVVLAVDPAQPGEPTDPPVDPTDPPVDPTDPPVDPTDPPVDPTDPPVDPTDPPVDPTDPAEPGASDPKPAQAPASRTGAELEGVAAGGLTLSTTSPRQGEVVTVRLGAEHADEWVAAWMFSTPTLLGGDWVQADAAGSIAVRIPADAPVGEHRVAVFAADGTLIGWTAVQVDASAGATPTDSLAVTGSSAAPLVAVIALMLLAGAGALIVSRRGRTTVRG</sequence>
<evidence type="ECO:0000313" key="6">
    <source>
        <dbReference type="Proteomes" id="UP000642125"/>
    </source>
</evidence>
<reference evidence="5" key="1">
    <citation type="submission" date="2021-01" db="EMBL/GenBank/DDBJ databases">
        <title>Whole genome shotgun sequence of Cellulomonas pakistanensis NBRC 110800.</title>
        <authorList>
            <person name="Komaki H."/>
            <person name="Tamura T."/>
        </authorList>
    </citation>
    <scope>NUCLEOTIDE SEQUENCE</scope>
    <source>
        <strain evidence="5">NBRC 110800</strain>
    </source>
</reference>
<organism evidence="5 6">
    <name type="scientific">Cellulomonas pakistanensis</name>
    <dbReference type="NCBI Taxonomy" id="992287"/>
    <lineage>
        <taxon>Bacteria</taxon>
        <taxon>Bacillati</taxon>
        <taxon>Actinomycetota</taxon>
        <taxon>Actinomycetes</taxon>
        <taxon>Micrococcales</taxon>
        <taxon>Cellulomonadaceae</taxon>
        <taxon>Cellulomonas</taxon>
    </lineage>
</organism>
<feature type="transmembrane region" description="Helical" evidence="2">
    <location>
        <begin position="998"/>
        <end position="1018"/>
    </location>
</feature>
<dbReference type="InterPro" id="IPR032109">
    <property type="entry name" value="Big_3_5"/>
</dbReference>
<feature type="signal peptide" evidence="3">
    <location>
        <begin position="1"/>
        <end position="29"/>
    </location>
</feature>
<dbReference type="Proteomes" id="UP000642125">
    <property type="component" value="Unassembled WGS sequence"/>
</dbReference>
<dbReference type="InterPro" id="IPR013783">
    <property type="entry name" value="Ig-like_fold"/>
</dbReference>